<organism evidence="1 2">
    <name type="scientific">Datura stramonium</name>
    <name type="common">Jimsonweed</name>
    <name type="synonym">Common thornapple</name>
    <dbReference type="NCBI Taxonomy" id="4076"/>
    <lineage>
        <taxon>Eukaryota</taxon>
        <taxon>Viridiplantae</taxon>
        <taxon>Streptophyta</taxon>
        <taxon>Embryophyta</taxon>
        <taxon>Tracheophyta</taxon>
        <taxon>Spermatophyta</taxon>
        <taxon>Magnoliopsida</taxon>
        <taxon>eudicotyledons</taxon>
        <taxon>Gunneridae</taxon>
        <taxon>Pentapetalae</taxon>
        <taxon>asterids</taxon>
        <taxon>lamiids</taxon>
        <taxon>Solanales</taxon>
        <taxon>Solanaceae</taxon>
        <taxon>Solanoideae</taxon>
        <taxon>Datureae</taxon>
        <taxon>Datura</taxon>
    </lineage>
</organism>
<gene>
    <name evidence="1" type="ORF">HAX54_032541</name>
</gene>
<proteinExistence type="predicted"/>
<reference evidence="1 2" key="1">
    <citation type="journal article" date="2021" name="BMC Genomics">
        <title>Datura genome reveals duplications of psychoactive alkaloid biosynthetic genes and high mutation rate following tissue culture.</title>
        <authorList>
            <person name="Rajewski A."/>
            <person name="Carter-House D."/>
            <person name="Stajich J."/>
            <person name="Litt A."/>
        </authorList>
    </citation>
    <scope>NUCLEOTIDE SEQUENCE [LARGE SCALE GENOMIC DNA]</scope>
    <source>
        <strain evidence="1">AR-01</strain>
    </source>
</reference>
<comment type="caution">
    <text evidence="1">The sequence shown here is derived from an EMBL/GenBank/DDBJ whole genome shotgun (WGS) entry which is preliminary data.</text>
</comment>
<dbReference type="Proteomes" id="UP000823775">
    <property type="component" value="Unassembled WGS sequence"/>
</dbReference>
<accession>A0ABS8VBW2</accession>
<name>A0ABS8VBW2_DATST</name>
<sequence length="62" mass="7106">KLAGPICKHQGQVRRTRSSSMRINVAELNQMVNFKDYTSPSSKLKYLIIKSNERPAMQTKLL</sequence>
<feature type="non-terminal residue" evidence="1">
    <location>
        <position position="62"/>
    </location>
</feature>
<keyword evidence="2" id="KW-1185">Reference proteome</keyword>
<dbReference type="EMBL" id="JACEIK010004129">
    <property type="protein sequence ID" value="MCD9644354.1"/>
    <property type="molecule type" value="Genomic_DNA"/>
</dbReference>
<evidence type="ECO:0000313" key="1">
    <source>
        <dbReference type="EMBL" id="MCD9644354.1"/>
    </source>
</evidence>
<feature type="non-terminal residue" evidence="1">
    <location>
        <position position="1"/>
    </location>
</feature>
<protein>
    <submittedName>
        <fullName evidence="1">Uncharacterized protein</fullName>
    </submittedName>
</protein>
<evidence type="ECO:0000313" key="2">
    <source>
        <dbReference type="Proteomes" id="UP000823775"/>
    </source>
</evidence>